<reference evidence="4 5" key="1">
    <citation type="submission" date="2019-02" db="EMBL/GenBank/DDBJ databases">
        <title>Draft Genome Sequences of Six Type Strains of the Genus Massilia.</title>
        <authorList>
            <person name="Miess H."/>
            <person name="Frediansyhah A."/>
            <person name="Gross H."/>
        </authorList>
    </citation>
    <scope>NUCLEOTIDE SEQUENCE [LARGE SCALE GENOMIC DNA]</scope>
    <source>
        <strain evidence="4 5">DSM 17473</strain>
    </source>
</reference>
<proteinExistence type="predicted"/>
<organism evidence="4 5">
    <name type="scientific">Pseudoduganella lutea</name>
    <dbReference type="NCBI Taxonomy" id="321985"/>
    <lineage>
        <taxon>Bacteria</taxon>
        <taxon>Pseudomonadati</taxon>
        <taxon>Pseudomonadota</taxon>
        <taxon>Betaproteobacteria</taxon>
        <taxon>Burkholderiales</taxon>
        <taxon>Oxalobacteraceae</taxon>
        <taxon>Telluria group</taxon>
        <taxon>Pseudoduganella</taxon>
    </lineage>
</organism>
<accession>A0A4P6L3G4</accession>
<feature type="domain" description="Putative type VI secretion system Rhs element associated Vgr" evidence="3">
    <location>
        <begin position="597"/>
        <end position="707"/>
    </location>
</feature>
<dbReference type="SUPFAM" id="SSF69255">
    <property type="entry name" value="gp5 N-terminal domain-like"/>
    <property type="match status" value="1"/>
</dbReference>
<dbReference type="Gene3D" id="3.55.50.10">
    <property type="entry name" value="Baseplate protein-like domains"/>
    <property type="match status" value="1"/>
</dbReference>
<dbReference type="Pfam" id="PF13296">
    <property type="entry name" value="T6SS_Vgr"/>
    <property type="match status" value="1"/>
</dbReference>
<evidence type="ECO:0000259" key="1">
    <source>
        <dbReference type="Pfam" id="PF04717"/>
    </source>
</evidence>
<evidence type="ECO:0000313" key="5">
    <source>
        <dbReference type="Proteomes" id="UP000290637"/>
    </source>
</evidence>
<protein>
    <submittedName>
        <fullName evidence="4">Type VI secretion system tip protein VgrG</fullName>
    </submittedName>
</protein>
<dbReference type="InterPro" id="IPR006531">
    <property type="entry name" value="Gp5/Vgr_OB"/>
</dbReference>
<sequence length="979" mass="102610">MVLVDEVRAALALFTSATRLYALEVNDDALDLGAGGLLVEAFVADDLIQGVGARDVIAVSTSAHIALPSLLGQPASLRVSLADGTRTSFAGEISAFAQLGSEGGLARYRVRISHWIWRLAHARNSRVWQDMGVTDIVDAVFDAHAPAARWRWSDEVMPFLNDVPPRSYCCQYRETDLAFVERLLAEEGLSWRFEHDDDGPLMVLFADSTSTSGVPDDPSSAGLGVRFHGAHAREQSDTVQALASMRSVLASSSTVLSYDYKAKKAVAASSPSHQSNGSKLPPLESFDVPGQYAYADGDQAQRYANLQMESREARSQLWRGRSTVRTLRAGTRLTVTGAPLQRLGKAAGYTILRVVSVGVNNLPSRAGEALAELFGPIPELLHEVSHDAARDLPPDFDLAIEQARKGGYANYFDAVASDVPWRPVLVGSDGRAHPKPTAHGAQTAIVVGPEGADTPSGADELYCDALGRVRIRYHWQDSGDATCWVRVAQRLAGGGIGSQFLPRIGQEVVVQFIENDIDRPIVVGAVYNGQGEGGIAPTPGGEPPSSGDGAALFQPAHDHGISAQGNLAGGNAPVWHGASAGLAGHRNAAAQWGVRTKEFGGFGYNQLLFDDTDAQGRVQLRTTSAATELNLGHLIHAADNYRGSLRGQGAELRTDAYGAVRGGAGLLVSSYKVAHGASSRDPAGENAAGIALLKQAVKLGETFSKAAVTHETVGLASHLGAAKASSSVVDDKAAPLAAMLAAVSGMVASESFDDARADASARNTSPQDGKVPHANDAVVAVSARAGLSVTAGQAVQLSNGETVSLMSGQDSQFVTGGQVRLHSGQAIGVLAGAVKAGEGGVGLQMIAAKDAIELQAQADMLKVQARDEVNIVSANAHVDWAAAKSISLSTADGANITIEGGNITVQCPGKITIHAGKKSFNAAASTDYTMPVLPNEKNTWTELHAEYDDAWATPWPLEDLQFAVAGTVISKAATVNPLK</sequence>
<evidence type="ECO:0000259" key="3">
    <source>
        <dbReference type="Pfam" id="PF13296"/>
    </source>
</evidence>
<dbReference type="Proteomes" id="UP000290637">
    <property type="component" value="Chromosome"/>
</dbReference>
<evidence type="ECO:0000313" key="4">
    <source>
        <dbReference type="EMBL" id="QBE65954.1"/>
    </source>
</evidence>
<dbReference type="KEGG" id="plue:EWM63_25660"/>
<name>A0A4P6L3G4_9BURK</name>
<dbReference type="AlphaFoldDB" id="A0A4P6L3G4"/>
<dbReference type="SUPFAM" id="SSF69279">
    <property type="entry name" value="Phage tail proteins"/>
    <property type="match status" value="2"/>
</dbReference>
<dbReference type="RefSeq" id="WP_130189063.1">
    <property type="nucleotide sequence ID" value="NZ_CP035913.1"/>
</dbReference>
<dbReference type="Gene3D" id="2.40.50.230">
    <property type="entry name" value="Gp5 N-terminal domain"/>
    <property type="match status" value="1"/>
</dbReference>
<evidence type="ECO:0000259" key="2">
    <source>
        <dbReference type="Pfam" id="PF10106"/>
    </source>
</evidence>
<dbReference type="InterPro" id="IPR028244">
    <property type="entry name" value="T6SS_Rhs_Vgr_dom"/>
</dbReference>
<dbReference type="Gene3D" id="2.30.110.50">
    <property type="match status" value="1"/>
</dbReference>
<dbReference type="Pfam" id="PF10106">
    <property type="entry name" value="DUF2345"/>
    <property type="match status" value="1"/>
</dbReference>
<feature type="domain" description="Gp5/Type VI secretion system Vgr protein OB-fold" evidence="1">
    <location>
        <begin position="464"/>
        <end position="527"/>
    </location>
</feature>
<dbReference type="InterPro" id="IPR006533">
    <property type="entry name" value="T6SS_Vgr_RhsGE"/>
</dbReference>
<keyword evidence="5" id="KW-1185">Reference proteome</keyword>
<dbReference type="OrthoDB" id="1907165at2"/>
<dbReference type="EMBL" id="CP035913">
    <property type="protein sequence ID" value="QBE65954.1"/>
    <property type="molecule type" value="Genomic_DNA"/>
</dbReference>
<dbReference type="NCBIfam" id="TIGR01646">
    <property type="entry name" value="vgr_GE"/>
    <property type="match status" value="1"/>
</dbReference>
<dbReference type="InterPro" id="IPR037026">
    <property type="entry name" value="Vgr_OB-fold_dom_sf"/>
</dbReference>
<dbReference type="Gene3D" id="4.10.220.110">
    <property type="match status" value="1"/>
</dbReference>
<dbReference type="Pfam" id="PF05954">
    <property type="entry name" value="Phage_GPD"/>
    <property type="match status" value="1"/>
</dbReference>
<dbReference type="Pfam" id="PF04717">
    <property type="entry name" value="Phage_base_V"/>
    <property type="match status" value="1"/>
</dbReference>
<gene>
    <name evidence="4" type="ORF">EWM63_25660</name>
</gene>
<dbReference type="InterPro" id="IPR018769">
    <property type="entry name" value="VgrG2_DUF2345"/>
</dbReference>
<feature type="domain" description="DUF2345" evidence="2">
    <location>
        <begin position="768"/>
        <end position="922"/>
    </location>
</feature>